<keyword evidence="1" id="KW-0175">Coiled coil</keyword>
<evidence type="ECO:0000313" key="3">
    <source>
        <dbReference type="EMBL" id="MBB6455060.1"/>
    </source>
</evidence>
<comment type="caution">
    <text evidence="3">The sequence shown here is derived from an EMBL/GenBank/DDBJ whole genome shotgun (WGS) entry which is preliminary data.</text>
</comment>
<dbReference type="InterPro" id="IPR007813">
    <property type="entry name" value="PilN"/>
</dbReference>
<accession>A0A841Q9H4</accession>
<keyword evidence="2" id="KW-0812">Transmembrane</keyword>
<sequence>MLVDINLLQNKERKNKAFLLLLGFLIVLVGATVFGTFYVTSQIKEDITQTESQIEKVQAERLELQELLQTAGISDFQKLEKTVSELKKYPINSDGLIRSTSKLLPENGYFQSFQYSGDQLVLEVFVQDDMDAAYYLNHLAQQQWINAVKLLTVSTNNQQQQQEEQASPYIAQYDIMINKELLRGDKEVEVQ</sequence>
<evidence type="ECO:0000256" key="1">
    <source>
        <dbReference type="SAM" id="Coils"/>
    </source>
</evidence>
<protein>
    <submittedName>
        <fullName evidence="3">Type IV pilus assembly protein PilN</fullName>
    </submittedName>
</protein>
<keyword evidence="2" id="KW-0472">Membrane</keyword>
<feature type="coiled-coil region" evidence="1">
    <location>
        <begin position="40"/>
        <end position="67"/>
    </location>
</feature>
<evidence type="ECO:0000256" key="2">
    <source>
        <dbReference type="SAM" id="Phobius"/>
    </source>
</evidence>
<keyword evidence="2" id="KW-1133">Transmembrane helix</keyword>
<reference evidence="3 4" key="1">
    <citation type="submission" date="2020-08" db="EMBL/GenBank/DDBJ databases">
        <title>Genomic Encyclopedia of Type Strains, Phase IV (KMG-IV): sequencing the most valuable type-strain genomes for metagenomic binning, comparative biology and taxonomic classification.</title>
        <authorList>
            <person name="Goeker M."/>
        </authorList>
    </citation>
    <scope>NUCLEOTIDE SEQUENCE [LARGE SCALE GENOMIC DNA]</scope>
    <source>
        <strain evidence="3 4">DSM 19612</strain>
    </source>
</reference>
<dbReference type="PANTHER" id="PTHR40278">
    <property type="entry name" value="DNA UTILIZATION PROTEIN HOFN"/>
    <property type="match status" value="1"/>
</dbReference>
<proteinExistence type="predicted"/>
<dbReference type="PANTHER" id="PTHR40278:SF1">
    <property type="entry name" value="DNA UTILIZATION PROTEIN HOFN"/>
    <property type="match status" value="1"/>
</dbReference>
<organism evidence="3 4">
    <name type="scientific">Salirhabdus euzebyi</name>
    <dbReference type="NCBI Taxonomy" id="394506"/>
    <lineage>
        <taxon>Bacteria</taxon>
        <taxon>Bacillati</taxon>
        <taxon>Bacillota</taxon>
        <taxon>Bacilli</taxon>
        <taxon>Bacillales</taxon>
        <taxon>Bacillaceae</taxon>
        <taxon>Salirhabdus</taxon>
    </lineage>
</organism>
<feature type="transmembrane region" description="Helical" evidence="2">
    <location>
        <begin position="17"/>
        <end position="39"/>
    </location>
</feature>
<dbReference type="EMBL" id="JACHGH010000015">
    <property type="protein sequence ID" value="MBB6455060.1"/>
    <property type="molecule type" value="Genomic_DNA"/>
</dbReference>
<keyword evidence="4" id="KW-1185">Reference proteome</keyword>
<dbReference type="InterPro" id="IPR052534">
    <property type="entry name" value="Extracell_DNA_Util/SecSys_Comp"/>
</dbReference>
<dbReference type="AlphaFoldDB" id="A0A841Q9H4"/>
<gene>
    <name evidence="3" type="ORF">HNQ94_003555</name>
</gene>
<dbReference type="Pfam" id="PF05137">
    <property type="entry name" value="PilN"/>
    <property type="match status" value="1"/>
</dbReference>
<dbReference type="RefSeq" id="WP_174497536.1">
    <property type="nucleotide sequence ID" value="NZ_CADDWK010000016.1"/>
</dbReference>
<evidence type="ECO:0000313" key="4">
    <source>
        <dbReference type="Proteomes" id="UP000581688"/>
    </source>
</evidence>
<name>A0A841Q9H4_9BACI</name>
<dbReference type="Proteomes" id="UP000581688">
    <property type="component" value="Unassembled WGS sequence"/>
</dbReference>